<keyword evidence="1" id="KW-0805">Transcription regulation</keyword>
<reference evidence="6" key="3">
    <citation type="journal article" date="2022" name="Sci. Total Environ.">
        <title>Prevalence, transmission, and molecular epidemiology of tet(X)-positive bacteria among humans, animals, and environmental niches in China: An epidemiological, and genomic-based study.</title>
        <authorList>
            <person name="Dong N."/>
            <person name="Zeng Y."/>
            <person name="Cai C."/>
            <person name="Sun C."/>
            <person name="Lu J."/>
            <person name="Liu C."/>
            <person name="Zhou H."/>
            <person name="Sun Q."/>
            <person name="Shu L."/>
            <person name="Wang H."/>
            <person name="Wang Y."/>
            <person name="Wang S."/>
            <person name="Wu C."/>
            <person name="Chan E.W."/>
            <person name="Chen G."/>
            <person name="Shen Z."/>
            <person name="Chen S."/>
            <person name="Zhang R."/>
        </authorList>
    </citation>
    <scope>NUCLEOTIDE SEQUENCE</scope>
    <source>
        <strain evidence="6">DF46-2-2</strain>
    </source>
</reference>
<dbReference type="InterPro" id="IPR018060">
    <property type="entry name" value="HTH_AraC"/>
</dbReference>
<feature type="domain" description="HTH araC/xylS-type" evidence="4">
    <location>
        <begin position="237"/>
        <end position="335"/>
    </location>
</feature>
<evidence type="ECO:0000313" key="5">
    <source>
        <dbReference type="EMBL" id="AKX59102.1"/>
    </source>
</evidence>
<dbReference type="PROSITE" id="PS01124">
    <property type="entry name" value="HTH_ARAC_FAMILY_2"/>
    <property type="match status" value="1"/>
</dbReference>
<evidence type="ECO:0000313" key="7">
    <source>
        <dbReference type="Proteomes" id="UP000063953"/>
    </source>
</evidence>
<keyword evidence="2" id="KW-0238">DNA-binding</keyword>
<dbReference type="Proteomes" id="UP001173465">
    <property type="component" value="Unassembled WGS sequence"/>
</dbReference>
<dbReference type="GO" id="GO:0000976">
    <property type="term" value="F:transcription cis-regulatory region binding"/>
    <property type="evidence" value="ECO:0007669"/>
    <property type="project" value="TreeGrafter"/>
</dbReference>
<dbReference type="PANTHER" id="PTHR47894:SF1">
    <property type="entry name" value="HTH-TYPE TRANSCRIPTIONAL REGULATOR VQSM"/>
    <property type="match status" value="1"/>
</dbReference>
<dbReference type="RefSeq" id="WP_053100124.1">
    <property type="nucleotide sequence ID" value="NZ_CP012365.1"/>
</dbReference>
<reference evidence="5 7" key="1">
    <citation type="journal article" date="2015" name="Genome Announc.">
        <title>Genome Sequences of Oblitimonas alkaliphila gen. nov. sp. nov. (Proposed), a Novel Bacterium of the Pseudomonadaceae Family.</title>
        <authorList>
            <person name="Lauer A.C."/>
            <person name="Nicholson A.C."/>
            <person name="Humrighouse B.W."/>
            <person name="Emery B."/>
            <person name="Drobish A."/>
            <person name="Juieng P."/>
            <person name="Loparev V."/>
            <person name="McQuiston J.R."/>
        </authorList>
    </citation>
    <scope>NUCLEOTIDE SEQUENCE [LARGE SCALE GENOMIC DNA]</scope>
    <source>
        <strain evidence="5 7">E5571</strain>
    </source>
</reference>
<dbReference type="PATRIC" id="fig|1698449.3.peg.700"/>
<accession>A0A0K1XD57</accession>
<keyword evidence="7" id="KW-1185">Reference proteome</keyword>
<dbReference type="GO" id="GO:0003700">
    <property type="term" value="F:DNA-binding transcription factor activity"/>
    <property type="evidence" value="ECO:0007669"/>
    <property type="project" value="InterPro"/>
</dbReference>
<dbReference type="SUPFAM" id="SSF46689">
    <property type="entry name" value="Homeodomain-like"/>
    <property type="match status" value="1"/>
</dbReference>
<name>A0A0K1XD57_9GAMM</name>
<dbReference type="SMART" id="SM00342">
    <property type="entry name" value="HTH_ARAC"/>
    <property type="match status" value="1"/>
</dbReference>
<dbReference type="Pfam" id="PF12833">
    <property type="entry name" value="HTH_18"/>
    <property type="match status" value="1"/>
</dbReference>
<dbReference type="Pfam" id="PF12625">
    <property type="entry name" value="Arabinose_bd"/>
    <property type="match status" value="1"/>
</dbReference>
<dbReference type="EMBL" id="JACANB010000002">
    <property type="protein sequence ID" value="MDM1695625.1"/>
    <property type="molecule type" value="Genomic_DNA"/>
</dbReference>
<proteinExistence type="predicted"/>
<dbReference type="AlphaFoldDB" id="A0A0K1XD57"/>
<evidence type="ECO:0000256" key="1">
    <source>
        <dbReference type="ARBA" id="ARBA00023015"/>
    </source>
</evidence>
<gene>
    <name evidence="5" type="ORF">AKN88_03500</name>
    <name evidence="6" type="ORF">HX099_02950</name>
</gene>
<sequence>MSQAQSSTVSYEFIQQALHTAVKQQRVLEPLLSSCQLPLDILQQDSQQRVPVAVFAKFWRHLSRFLQDEFCGMDQRQMRPGSFAFLCKIAAQQPTVAAGIEIGLQFLALIFADKRAVLRREQNMAVIILREEASTPARAFTYFTFWMYVHGLTCWLANQRIPILSIDSRGARPDNLDDYRLMFSENLRFDCRQSRLLFASDALDSPIRRTEQDLKRFLLQAPNNIMVKYRDPLSLTSQIRQRLLQQTPKHWPDLVQLAEQLCMSVSTLRRRLLEEGQTYQQLKDSVRKSLALQFLAEEAYTFVEIAGALGFADVSSFYKAFRKWTGVQPGHYRNLLLGEGE</sequence>
<dbReference type="Gene3D" id="1.10.10.60">
    <property type="entry name" value="Homeodomain-like"/>
    <property type="match status" value="1"/>
</dbReference>
<dbReference type="InterPro" id="IPR032687">
    <property type="entry name" value="AraC-type_N"/>
</dbReference>
<evidence type="ECO:0000256" key="2">
    <source>
        <dbReference type="ARBA" id="ARBA00023125"/>
    </source>
</evidence>
<evidence type="ECO:0000259" key="4">
    <source>
        <dbReference type="PROSITE" id="PS01124"/>
    </source>
</evidence>
<protein>
    <submittedName>
        <fullName evidence="5">AraC family transcriptional regulator</fullName>
    </submittedName>
</protein>
<keyword evidence="3" id="KW-0804">Transcription</keyword>
<dbReference type="InterPro" id="IPR009057">
    <property type="entry name" value="Homeodomain-like_sf"/>
</dbReference>
<dbReference type="EMBL" id="CP012365">
    <property type="protein sequence ID" value="AKX59102.1"/>
    <property type="molecule type" value="Genomic_DNA"/>
</dbReference>
<dbReference type="Proteomes" id="UP000063953">
    <property type="component" value="Chromosome"/>
</dbReference>
<evidence type="ECO:0000313" key="6">
    <source>
        <dbReference type="EMBL" id="MDM1695625.1"/>
    </source>
</evidence>
<dbReference type="GO" id="GO:0005829">
    <property type="term" value="C:cytosol"/>
    <property type="evidence" value="ECO:0007669"/>
    <property type="project" value="TreeGrafter"/>
</dbReference>
<dbReference type="STRING" id="1697053.AKN87_05540"/>
<evidence type="ECO:0000256" key="3">
    <source>
        <dbReference type="ARBA" id="ARBA00023163"/>
    </source>
</evidence>
<organism evidence="5 7">
    <name type="scientific">Thiopseudomonas alkaliphila</name>
    <dbReference type="NCBI Taxonomy" id="1697053"/>
    <lineage>
        <taxon>Bacteria</taxon>
        <taxon>Pseudomonadati</taxon>
        <taxon>Pseudomonadota</taxon>
        <taxon>Gammaproteobacteria</taxon>
        <taxon>Pseudomonadales</taxon>
        <taxon>Pseudomonadaceae</taxon>
        <taxon>Thiopseudomonas</taxon>
    </lineage>
</organism>
<dbReference type="PANTHER" id="PTHR47894">
    <property type="entry name" value="HTH-TYPE TRANSCRIPTIONAL REGULATOR GADX"/>
    <property type="match status" value="1"/>
</dbReference>
<reference evidence="6" key="2">
    <citation type="submission" date="2020-06" db="EMBL/GenBank/DDBJ databases">
        <authorList>
            <person name="Dong N."/>
        </authorList>
    </citation>
    <scope>NUCLEOTIDE SEQUENCE</scope>
    <source>
        <strain evidence="6">DF46-2-2</strain>
    </source>
</reference>